<proteinExistence type="predicted"/>
<reference evidence="4" key="1">
    <citation type="submission" date="2016-10" db="EMBL/GenBank/DDBJ databases">
        <authorList>
            <person name="Varghese N."/>
            <person name="Submissions S."/>
        </authorList>
    </citation>
    <scope>NUCLEOTIDE SEQUENCE [LARGE SCALE GENOMIC DNA]</scope>
    <source>
        <strain evidence="4">CGMCC 1.8975</strain>
    </source>
</reference>
<dbReference type="EMBL" id="FNOV01000006">
    <property type="protein sequence ID" value="SDY19096.1"/>
    <property type="molecule type" value="Genomic_DNA"/>
</dbReference>
<dbReference type="STRING" id="651662.SAMN04488069_106156"/>
<sequence length="415" mass="44723">MPVTTGIVVPVPFRYSAFFMLYNSFFGPARTMVLLALGCLGACSGPSSGPSAGTGAATTADSLGTTAPVAPANSPLQIVAQFREPQIVGVAVLPNGRIFGDFPRWDNNPVAPIAEIGPGNTLKPYPDAEWCKWDETVRNEPQKHWICPQSVYADPSGMLWVLDPASPGIKGTVAGGPKLVKIDPATDKVVQNIAVPASVAPSKSYLNDVRVDPEAQYAYITESGIGSLVVIDLKTGKSRQLLAGHKSMLGDTTLNIKADGKLLVDPTGKQGQFNADGIALSHDRQYLYWKPLTSYALYRIKTEALRNPALTEAQLAAQIEDLGKVPASDGMILDAQDNLYLSAFEDHSIKRRTPDGKIETVVQDPRLEWPDTFAFSADGRTLYVTNSAIHKTATWNQGVGQQDQPYHIFKMAVGK</sequence>
<dbReference type="AlphaFoldDB" id="A0A1H3HUB2"/>
<comment type="subcellular location">
    <subcellularLocation>
        <location evidence="1">Secreted</location>
    </subcellularLocation>
</comment>
<evidence type="ECO:0000313" key="4">
    <source>
        <dbReference type="Proteomes" id="UP000199249"/>
    </source>
</evidence>
<dbReference type="RefSeq" id="WP_175470933.1">
    <property type="nucleotide sequence ID" value="NZ_FNOV01000006.1"/>
</dbReference>
<dbReference type="InterPro" id="IPR011042">
    <property type="entry name" value="6-blade_b-propeller_TolB-like"/>
</dbReference>
<evidence type="ECO:0000313" key="3">
    <source>
        <dbReference type="EMBL" id="SDY19096.1"/>
    </source>
</evidence>
<evidence type="ECO:0000256" key="1">
    <source>
        <dbReference type="ARBA" id="ARBA00004613"/>
    </source>
</evidence>
<dbReference type="PANTHER" id="PTHR10009:SF18">
    <property type="entry name" value="PROTEIN YELLOW-LIKE PROTEIN"/>
    <property type="match status" value="1"/>
</dbReference>
<dbReference type="SUPFAM" id="SSF63829">
    <property type="entry name" value="Calcium-dependent phosphotriesterase"/>
    <property type="match status" value="1"/>
</dbReference>
<accession>A0A1H3HUB2</accession>
<dbReference type="Pfam" id="PF03022">
    <property type="entry name" value="MRJP"/>
    <property type="match status" value="1"/>
</dbReference>
<name>A0A1H3HUB2_9BACT</name>
<dbReference type="GO" id="GO:0005576">
    <property type="term" value="C:extracellular region"/>
    <property type="evidence" value="ECO:0007669"/>
    <property type="project" value="UniProtKB-SubCell"/>
</dbReference>
<keyword evidence="2" id="KW-0964">Secreted</keyword>
<protein>
    <submittedName>
        <fullName evidence="3">Sugar lactone lactonase YvrE</fullName>
    </submittedName>
</protein>
<dbReference type="InterPro" id="IPR017996">
    <property type="entry name" value="MRJP/yellow-related"/>
</dbReference>
<dbReference type="Proteomes" id="UP000199249">
    <property type="component" value="Unassembled WGS sequence"/>
</dbReference>
<organism evidence="3 4">
    <name type="scientific">Hymenobacter psychrophilus</name>
    <dbReference type="NCBI Taxonomy" id="651662"/>
    <lineage>
        <taxon>Bacteria</taxon>
        <taxon>Pseudomonadati</taxon>
        <taxon>Bacteroidota</taxon>
        <taxon>Cytophagia</taxon>
        <taxon>Cytophagales</taxon>
        <taxon>Hymenobacteraceae</taxon>
        <taxon>Hymenobacter</taxon>
    </lineage>
</organism>
<keyword evidence="4" id="KW-1185">Reference proteome</keyword>
<dbReference type="Gene3D" id="2.120.10.30">
    <property type="entry name" value="TolB, C-terminal domain"/>
    <property type="match status" value="1"/>
</dbReference>
<evidence type="ECO:0000256" key="2">
    <source>
        <dbReference type="ARBA" id="ARBA00022525"/>
    </source>
</evidence>
<dbReference type="PANTHER" id="PTHR10009">
    <property type="entry name" value="PROTEIN YELLOW-RELATED"/>
    <property type="match status" value="1"/>
</dbReference>
<gene>
    <name evidence="3" type="ORF">SAMN04488069_106156</name>
</gene>